<comment type="similarity">
    <text evidence="2">Belongs to the CsoS2 family.</text>
</comment>
<protein>
    <submittedName>
        <fullName evidence="4">Carboxysome shell protein</fullName>
    </submittedName>
</protein>
<feature type="compositionally biased region" description="Low complexity" evidence="3">
    <location>
        <begin position="62"/>
        <end position="101"/>
    </location>
</feature>
<feature type="region of interest" description="Disordered" evidence="3">
    <location>
        <begin position="137"/>
        <end position="185"/>
    </location>
</feature>
<feature type="region of interest" description="Disordered" evidence="3">
    <location>
        <begin position="270"/>
        <end position="299"/>
    </location>
</feature>
<gene>
    <name evidence="4" type="ORF">GM160_03935</name>
</gene>
<evidence type="ECO:0000313" key="4">
    <source>
        <dbReference type="EMBL" id="QGT78112.1"/>
    </source>
</evidence>
<dbReference type="GO" id="GO:0043886">
    <property type="term" value="F:structural constituent of carboxysome shell"/>
    <property type="evidence" value="ECO:0007669"/>
    <property type="project" value="InterPro"/>
</dbReference>
<evidence type="ECO:0000313" key="5">
    <source>
        <dbReference type="Proteomes" id="UP000427716"/>
    </source>
</evidence>
<feature type="region of interest" description="Disordered" evidence="3">
    <location>
        <begin position="1"/>
        <end position="122"/>
    </location>
</feature>
<dbReference type="RefSeq" id="WP_156573342.1">
    <property type="nucleotide sequence ID" value="NZ_CP046415.1"/>
</dbReference>
<evidence type="ECO:0000256" key="2">
    <source>
        <dbReference type="ARBA" id="ARBA00024044"/>
    </source>
</evidence>
<reference evidence="4 5" key="1">
    <citation type="submission" date="2019-11" db="EMBL/GenBank/DDBJ databases">
        <authorList>
            <person name="Zhang J."/>
            <person name="Sun C."/>
        </authorList>
    </citation>
    <scope>NUCLEOTIDE SEQUENCE [LARGE SCALE GENOMIC DNA]</scope>
    <source>
        <strain evidence="5">sp2</strain>
    </source>
</reference>
<proteinExistence type="inferred from homology"/>
<dbReference type="EMBL" id="CP046415">
    <property type="protein sequence ID" value="QGT78112.1"/>
    <property type="molecule type" value="Genomic_DNA"/>
</dbReference>
<organism evidence="4 5">
    <name type="scientific">Guyparkeria halophila</name>
    <dbReference type="NCBI Taxonomy" id="47960"/>
    <lineage>
        <taxon>Bacteria</taxon>
        <taxon>Pseudomonadati</taxon>
        <taxon>Pseudomonadota</taxon>
        <taxon>Gammaproteobacteria</taxon>
        <taxon>Chromatiales</taxon>
        <taxon>Thioalkalibacteraceae</taxon>
        <taxon>Guyparkeria</taxon>
    </lineage>
</organism>
<name>A0A6I6D9E9_9GAMM</name>
<evidence type="ECO:0000256" key="3">
    <source>
        <dbReference type="SAM" id="MobiDB-lite"/>
    </source>
</evidence>
<dbReference type="InterPro" id="IPR020990">
    <property type="entry name" value="CSOS2/2B"/>
</dbReference>
<keyword evidence="1" id="KW-0677">Repeat</keyword>
<feature type="region of interest" description="Disordered" evidence="3">
    <location>
        <begin position="220"/>
        <end position="241"/>
    </location>
</feature>
<dbReference type="Pfam" id="PF12288">
    <property type="entry name" value="CsoS2_M"/>
    <property type="match status" value="2"/>
</dbReference>
<sequence>MPVQSGNNAARNRAAARARREELSRGGSTAAASQGGGSLAGLTGKDLARARRAQLSAHGKNASTSTWKTAASAARQNPAASRAPASNGAAASQSHASSSTDESVDQMCSLAESDPGQFGSEADLVRSVCRSRRQAMAKYGKSALPPKPASQGGPGRKQMPFADEVRSQSKPAPASNDTQADQETEASFESLCSVAKKRPARLGKQATSVRQICQARREAMANKGKRALPAKPASQGGPGRVGYQVPGYLDTSASGREAAMRHREMLCHYGRGSAPSCRPTGRRKTESSSEAPTPKKVETGHTISGREVKGTQVERSNRVSGNESGSCRVISGTEYIGSEQYESFCSTRPQPNAPKVRTTTTARGHGVSGTAVGRAAQVTGDERGTCESVTGTEYLSSEDLQAFCGTKARPSHADKVVEGRTEKQMRVTGSDEFRPARATGWEAGASRPITGSEYADSGVARMTINGAPKKVAETHTYTGRTVSGTAVGRSSHVTGDEPGSCRNVSGTQYLSFEQYESFCNTQPEPGYDKVGIDQSRHGQRITGNLVDRSERVTGNEPGSCSRVTGSQYGEPRLCGGGVDKVQSMHTLGGRGLTGQRVDHHPKMSGDEQGGCMPVTGTEYYGTEHYGAYCSGSPAPRAEKVEESLTCDGQTVGGTPMDRTDHVTGNEYGYDHYVSGTPYANAMHTGCAAPTSYPLAAPTQPSARYVPQQAHAPVQEPITAPQDFSVDTPARAARGRVTGSSFDQGGRITGPGNMAMGLITGTPEFRHPEPSAAHPRMGSVMPTPTPAPQAAAPAPAPAPVQPAPTQNAPAQPVEAAEPQPAPAVAPAQAELQCAPEPQVSERITGEGGDRCRITGDDWSRNGSVTGTEGQWAQSRNPSLRGQARGAVRNAWVNREVPRPDVPASKITGSSGNDMNGSTITYSGGARG</sequence>
<dbReference type="AlphaFoldDB" id="A0A6I6D9E9"/>
<feature type="region of interest" description="Disordered" evidence="3">
    <location>
        <begin position="834"/>
        <end position="926"/>
    </location>
</feature>
<evidence type="ECO:0000256" key="1">
    <source>
        <dbReference type="ARBA" id="ARBA00022737"/>
    </source>
</evidence>
<feature type="region of interest" description="Disordered" evidence="3">
    <location>
        <begin position="763"/>
        <end position="817"/>
    </location>
</feature>
<feature type="compositionally biased region" description="Polar residues" evidence="3">
    <location>
        <begin position="859"/>
        <end position="878"/>
    </location>
</feature>
<feature type="compositionally biased region" description="Basic and acidic residues" evidence="3">
    <location>
        <begin position="283"/>
        <end position="299"/>
    </location>
</feature>
<feature type="compositionally biased region" description="Low complexity" evidence="3">
    <location>
        <begin position="802"/>
        <end position="817"/>
    </location>
</feature>
<dbReference type="KEGG" id="ghl:GM160_03935"/>
<dbReference type="Proteomes" id="UP000427716">
    <property type="component" value="Chromosome"/>
</dbReference>
<accession>A0A6I6D9E9</accession>
<feature type="compositionally biased region" description="Polar residues" evidence="3">
    <location>
        <begin position="905"/>
        <end position="920"/>
    </location>
</feature>
<keyword evidence="5" id="KW-1185">Reference proteome</keyword>
<feature type="compositionally biased region" description="Basic and acidic residues" evidence="3">
    <location>
        <begin position="842"/>
        <end position="858"/>
    </location>
</feature>